<reference evidence="1 2" key="1">
    <citation type="submission" date="2021-06" db="EMBL/GenBank/DDBJ databases">
        <authorList>
            <person name="Kallberg Y."/>
            <person name="Tangrot J."/>
            <person name="Rosling A."/>
        </authorList>
    </citation>
    <scope>NUCLEOTIDE SEQUENCE [LARGE SCALE GENOMIC DNA]</scope>
    <source>
        <strain evidence="1 2">120-4 pot B 10/14</strain>
    </source>
</reference>
<comment type="caution">
    <text evidence="1">The sequence shown here is derived from an EMBL/GenBank/DDBJ whole genome shotgun (WGS) entry which is preliminary data.</text>
</comment>
<accession>A0ABN7VYG4</accession>
<name>A0ABN7VYG4_GIGMA</name>
<evidence type="ECO:0000313" key="1">
    <source>
        <dbReference type="EMBL" id="CAG8805921.1"/>
    </source>
</evidence>
<organism evidence="1 2">
    <name type="scientific">Gigaspora margarita</name>
    <dbReference type="NCBI Taxonomy" id="4874"/>
    <lineage>
        <taxon>Eukaryota</taxon>
        <taxon>Fungi</taxon>
        <taxon>Fungi incertae sedis</taxon>
        <taxon>Mucoromycota</taxon>
        <taxon>Glomeromycotina</taxon>
        <taxon>Glomeromycetes</taxon>
        <taxon>Diversisporales</taxon>
        <taxon>Gigasporaceae</taxon>
        <taxon>Gigaspora</taxon>
    </lineage>
</organism>
<protein>
    <submittedName>
        <fullName evidence="1">23986_t:CDS:1</fullName>
    </submittedName>
</protein>
<dbReference type="EMBL" id="CAJVQB010025250">
    <property type="protein sequence ID" value="CAG8805921.1"/>
    <property type="molecule type" value="Genomic_DNA"/>
</dbReference>
<gene>
    <name evidence="1" type="ORF">GMARGA_LOCUS24190</name>
</gene>
<evidence type="ECO:0000313" key="2">
    <source>
        <dbReference type="Proteomes" id="UP000789901"/>
    </source>
</evidence>
<keyword evidence="2" id="KW-1185">Reference proteome</keyword>
<sequence>MNTTTIQAIYYTSQFNIKFKVQSRMLQKNSDNVHYCAALFQYLREFCIQYHQWACLISANNKYKISIREDTAVSMGVQNRHFIVFQESTLATADHDFLKLSLTPSVIFFISIPNDISRLFYNKQVFVSYKDTILEPSTAIRYSTEFLNALRIQYVHQEMPPILCFYTDRGLDHHCNYGLVQIALLTLKHDSMSPESELLFGIANTLDDIHKKAQEFSKLESELNECISGIQELLNSQTK</sequence>
<proteinExistence type="predicted"/>
<dbReference type="Proteomes" id="UP000789901">
    <property type="component" value="Unassembled WGS sequence"/>
</dbReference>